<reference evidence="3" key="1">
    <citation type="submission" date="2016-01" db="EMBL/GenBank/DDBJ databases">
        <authorList>
            <person name="Mitreva M."/>
            <person name="Pepin K.H."/>
            <person name="Mihindukulasuriya K.A."/>
            <person name="Fulton R."/>
            <person name="Fronick C."/>
            <person name="O'Laughlin M."/>
            <person name="Miner T."/>
            <person name="Herter B."/>
            <person name="Rosa B.A."/>
            <person name="Cordes M."/>
            <person name="Tomlinson C."/>
            <person name="Wollam A."/>
            <person name="Palsikar V.B."/>
            <person name="Mardis E.R."/>
            <person name="Wilson R.K."/>
        </authorList>
    </citation>
    <scope>NUCLEOTIDE SEQUENCE [LARGE SCALE GENOMIC DNA]</scope>
    <source>
        <strain evidence="3">MJR7716</strain>
    </source>
</reference>
<gene>
    <name evidence="2" type="ORF">HMPREF3226_01855</name>
</gene>
<dbReference type="Pfam" id="PF13715">
    <property type="entry name" value="CarbopepD_reg_2"/>
    <property type="match status" value="1"/>
</dbReference>
<dbReference type="SUPFAM" id="SSF56935">
    <property type="entry name" value="Porins"/>
    <property type="match status" value="1"/>
</dbReference>
<keyword evidence="3" id="KW-1185">Reference proteome</keyword>
<feature type="signal peptide" evidence="1">
    <location>
        <begin position="1"/>
        <end position="19"/>
    </location>
</feature>
<dbReference type="STRING" id="28128.HMPREF3226_01855"/>
<protein>
    <recommendedName>
        <fullName evidence="4">TonB-dependent receptor</fullName>
    </recommendedName>
</protein>
<keyword evidence="1" id="KW-0732">Signal</keyword>
<dbReference type="EMBL" id="LRQG01000152">
    <property type="protein sequence ID" value="KXA36813.1"/>
    <property type="molecule type" value="Genomic_DNA"/>
</dbReference>
<comment type="caution">
    <text evidence="2">The sequence shown here is derived from an EMBL/GenBank/DDBJ whole genome shotgun (WGS) entry which is preliminary data.</text>
</comment>
<dbReference type="PATRIC" id="fig|28128.5.peg.1905"/>
<evidence type="ECO:0008006" key="4">
    <source>
        <dbReference type="Google" id="ProtNLM"/>
    </source>
</evidence>
<dbReference type="RefSeq" id="WP_060940963.1">
    <property type="nucleotide sequence ID" value="NZ_KQ957281.1"/>
</dbReference>
<dbReference type="OrthoDB" id="603275at2"/>
<feature type="chain" id="PRO_5007458604" description="TonB-dependent receptor" evidence="1">
    <location>
        <begin position="20"/>
        <end position="850"/>
    </location>
</feature>
<evidence type="ECO:0000313" key="2">
    <source>
        <dbReference type="EMBL" id="KXA36813.1"/>
    </source>
</evidence>
<accession>A0A133Q1U7</accession>
<organism evidence="2 3">
    <name type="scientific">Prevotella corporis</name>
    <dbReference type="NCBI Taxonomy" id="28128"/>
    <lineage>
        <taxon>Bacteria</taxon>
        <taxon>Pseudomonadati</taxon>
        <taxon>Bacteroidota</taxon>
        <taxon>Bacteroidia</taxon>
        <taxon>Bacteroidales</taxon>
        <taxon>Prevotellaceae</taxon>
        <taxon>Prevotella</taxon>
    </lineage>
</organism>
<dbReference type="AlphaFoldDB" id="A0A133Q1U7"/>
<proteinExistence type="predicted"/>
<name>A0A133Q1U7_9BACT</name>
<evidence type="ECO:0000313" key="3">
    <source>
        <dbReference type="Proteomes" id="UP000070533"/>
    </source>
</evidence>
<evidence type="ECO:0000256" key="1">
    <source>
        <dbReference type="SAM" id="SignalP"/>
    </source>
</evidence>
<dbReference type="InterPro" id="IPR008969">
    <property type="entry name" value="CarboxyPept-like_regulatory"/>
</dbReference>
<dbReference type="Proteomes" id="UP000070533">
    <property type="component" value="Unassembled WGS sequence"/>
</dbReference>
<dbReference type="SUPFAM" id="SSF49464">
    <property type="entry name" value="Carboxypeptidase regulatory domain-like"/>
    <property type="match status" value="1"/>
</dbReference>
<sequence>MKRYITLILIVLLVQSAGAQTMVKGVVTDMGGHPVPAAIIKTIDVFTKKTLNFCQTDDKGIFTIAAHEGNILSISAMSYKKQELKITKDMPEQHITLEDDVKALEEIVVKAKPVRLSGDTIKYLLNTYAKPEDRTLADVLSRVPGFEVNKENGAIRYEGKTISNFYIEGLDMMGGKYGVATKSLPKDDVATVEVMKHHHPIRVLDDFTYSDDNALNIRMKNGAKARWMTTYNGGMGIKRHGGLWNFEAFAMRIKPSFQTMLTYKTNNIGKNIRRETTDLLNFDDLQSPLTSMLSLPSPSTLLLGGRSLFNRSHAVSLNALQRINDNSQISVQITYTNDRNEATSLRHSDYYTNSGVKTIENTKHYLEKGNELFAKVKYENNASNHYLKNELSGNFVWNKQWLNEQGTEPHEMMGNLPVYTLRDNFSIMKKYGKRLITIESKNIMQVRPQQMFVDSLAQQINQHYYETNTDVSGSFKLGRFIVSGQIGVNAGTHRFSSNLVGIPDSLGLLTGKSSFTFTKSYANPSLEYMVKDFDFTLSGEMSYNHYKYSLDNGQSKFLFSPNLHVRWNATATWAFSADASINTMRINAAQFYPTLVLQDYQYMNKGLADYHLSKEKSVGIGVVYSDALKGSSVRFRVTRSFGNSPYTPTQDYVGNYILESLTPEDTKYNSWSMTLMGSQGIGFLKGKLNVRALYNVMNSYMVQNGERMPFDTKNLGLTSSLDIGLIEGVDITYKLTYGFHQMKMPALSRTSNLNSWKHEGSIRIPLCKVLSLETLTEYYHNEVAQKKFKDVFFQDFTLKFQASHFDLSLSLNNILNKKNYGYGINGTLSSSFSNQDIRGRELMLSFYYKP</sequence>